<dbReference type="Ensembl" id="ENSACOT00000009673.1">
    <property type="protein sequence ID" value="ENSACOP00000009351.1"/>
    <property type="gene ID" value="ENSACOG00000006538.1"/>
</dbReference>
<evidence type="ECO:0000256" key="2">
    <source>
        <dbReference type="PROSITE-ProRule" id="PRU00706"/>
    </source>
</evidence>
<keyword evidence="5" id="KW-1185">Reference proteome</keyword>
<comment type="similarity">
    <text evidence="1 2">Belongs to the NDK family.</text>
</comment>
<sequence>HTSNLQLIMVLTKKNAVEEWRHLMGPVDPEVAKETSPGSIRAHFAQDILSNAVHGSSTKEHAQKSIEWAPGPLGQWYGCAPQERLLRAIKTYWFPQGLKKLL</sequence>
<evidence type="ECO:0000259" key="3">
    <source>
        <dbReference type="SMART" id="SM00562"/>
    </source>
</evidence>
<name>A0A8B9FJ47_9PSIT</name>
<evidence type="ECO:0000313" key="4">
    <source>
        <dbReference type="Ensembl" id="ENSACOP00000009351.1"/>
    </source>
</evidence>
<dbReference type="InterPro" id="IPR036850">
    <property type="entry name" value="NDK-like_dom_sf"/>
</dbReference>
<comment type="caution">
    <text evidence="2">Lacks conserved residue(s) required for the propagation of feature annotation.</text>
</comment>
<dbReference type="SUPFAM" id="SSF54919">
    <property type="entry name" value="Nucleoside diphosphate kinase, NDK"/>
    <property type="match status" value="1"/>
</dbReference>
<dbReference type="PANTHER" id="PTHR46161:SF1">
    <property type="entry name" value="NUCLEOSIDE DIPHOSPHATE KINASE HOMOLOG 5"/>
    <property type="match status" value="1"/>
</dbReference>
<dbReference type="Pfam" id="PF00334">
    <property type="entry name" value="NDK"/>
    <property type="match status" value="1"/>
</dbReference>
<proteinExistence type="inferred from homology"/>
<protein>
    <recommendedName>
        <fullName evidence="3">Nucleoside diphosphate kinase-like domain-containing protein</fullName>
    </recommendedName>
</protein>
<dbReference type="GO" id="GO:1902176">
    <property type="term" value="P:negative regulation of oxidative stress-induced intrinsic apoptotic signaling pathway"/>
    <property type="evidence" value="ECO:0007669"/>
    <property type="project" value="TreeGrafter"/>
</dbReference>
<evidence type="ECO:0000256" key="1">
    <source>
        <dbReference type="ARBA" id="ARBA00008142"/>
    </source>
</evidence>
<dbReference type="PANTHER" id="PTHR46161">
    <property type="entry name" value="NUCLEOSIDE DIPHOSPHATE KINASE"/>
    <property type="match status" value="1"/>
</dbReference>
<dbReference type="Proteomes" id="UP000694522">
    <property type="component" value="Unplaced"/>
</dbReference>
<dbReference type="SMART" id="SM00562">
    <property type="entry name" value="NDK"/>
    <property type="match status" value="1"/>
</dbReference>
<reference evidence="4" key="2">
    <citation type="submission" date="2025-09" db="UniProtKB">
        <authorList>
            <consortium name="Ensembl"/>
        </authorList>
    </citation>
    <scope>IDENTIFICATION</scope>
</reference>
<dbReference type="GO" id="GO:0003341">
    <property type="term" value="P:cilium movement"/>
    <property type="evidence" value="ECO:0007669"/>
    <property type="project" value="TreeGrafter"/>
</dbReference>
<organism evidence="4 5">
    <name type="scientific">Amazona collaria</name>
    <name type="common">yellow-billed parrot</name>
    <dbReference type="NCBI Taxonomy" id="241587"/>
    <lineage>
        <taxon>Eukaryota</taxon>
        <taxon>Metazoa</taxon>
        <taxon>Chordata</taxon>
        <taxon>Craniata</taxon>
        <taxon>Vertebrata</taxon>
        <taxon>Euteleostomi</taxon>
        <taxon>Archelosauria</taxon>
        <taxon>Archosauria</taxon>
        <taxon>Dinosauria</taxon>
        <taxon>Saurischia</taxon>
        <taxon>Theropoda</taxon>
        <taxon>Coelurosauria</taxon>
        <taxon>Aves</taxon>
        <taxon>Neognathae</taxon>
        <taxon>Neoaves</taxon>
        <taxon>Telluraves</taxon>
        <taxon>Australaves</taxon>
        <taxon>Psittaciformes</taxon>
        <taxon>Psittacidae</taxon>
        <taxon>Amazona</taxon>
    </lineage>
</organism>
<feature type="domain" description="Nucleoside diphosphate kinase-like" evidence="3">
    <location>
        <begin position="1"/>
        <end position="70"/>
    </location>
</feature>
<dbReference type="PROSITE" id="PS51374">
    <property type="entry name" value="NDPK_LIKE"/>
    <property type="match status" value="1"/>
</dbReference>
<dbReference type="AlphaFoldDB" id="A0A8B9FJ47"/>
<dbReference type="Gene3D" id="3.30.70.141">
    <property type="entry name" value="Nucleoside diphosphate kinase-like domain"/>
    <property type="match status" value="1"/>
</dbReference>
<reference evidence="4" key="1">
    <citation type="submission" date="2025-08" db="UniProtKB">
        <authorList>
            <consortium name="Ensembl"/>
        </authorList>
    </citation>
    <scope>IDENTIFICATION</scope>
</reference>
<accession>A0A8B9FJ47</accession>
<evidence type="ECO:0000313" key="5">
    <source>
        <dbReference type="Proteomes" id="UP000694522"/>
    </source>
</evidence>
<dbReference type="GO" id="GO:0005929">
    <property type="term" value="C:cilium"/>
    <property type="evidence" value="ECO:0007669"/>
    <property type="project" value="TreeGrafter"/>
</dbReference>
<dbReference type="InterPro" id="IPR034907">
    <property type="entry name" value="NDK-like_dom"/>
</dbReference>